<feature type="region of interest" description="Disordered" evidence="1">
    <location>
        <begin position="1"/>
        <end position="48"/>
    </location>
</feature>
<keyword evidence="3" id="KW-1185">Reference proteome</keyword>
<evidence type="ECO:0000313" key="3">
    <source>
        <dbReference type="Proteomes" id="UP000467249"/>
    </source>
</evidence>
<organism evidence="2 3">
    <name type="scientific">Mycolicibacterium anyangense</name>
    <dbReference type="NCBI Taxonomy" id="1431246"/>
    <lineage>
        <taxon>Bacteria</taxon>
        <taxon>Bacillati</taxon>
        <taxon>Actinomycetota</taxon>
        <taxon>Actinomycetes</taxon>
        <taxon>Mycobacteriales</taxon>
        <taxon>Mycobacteriaceae</taxon>
        <taxon>Mycolicibacterium</taxon>
    </lineage>
</organism>
<name>A0A6N4WAP8_9MYCO</name>
<dbReference type="RefSeq" id="WP_163805330.1">
    <property type="nucleotide sequence ID" value="NZ_AP022620.1"/>
</dbReference>
<evidence type="ECO:0000256" key="1">
    <source>
        <dbReference type="SAM" id="MobiDB-lite"/>
    </source>
</evidence>
<dbReference type="Proteomes" id="UP000467249">
    <property type="component" value="Chromosome"/>
</dbReference>
<gene>
    <name evidence="2" type="ORF">MANY_34560</name>
</gene>
<accession>A0A6N4WAP8</accession>
<dbReference type="KEGG" id="many:MANY_34560"/>
<dbReference type="EMBL" id="AP022620">
    <property type="protein sequence ID" value="BBZ78119.1"/>
    <property type="molecule type" value="Genomic_DNA"/>
</dbReference>
<protein>
    <submittedName>
        <fullName evidence="2">Uncharacterized protein</fullName>
    </submittedName>
</protein>
<evidence type="ECO:0000313" key="2">
    <source>
        <dbReference type="EMBL" id="BBZ78119.1"/>
    </source>
</evidence>
<dbReference type="AlphaFoldDB" id="A0A6N4WAP8"/>
<sequence>MTERTSDEDDHADYTDDHQEDRATAAPQRSDSDPTPDVAEVPDFEPPD</sequence>
<feature type="compositionally biased region" description="Acidic residues" evidence="1">
    <location>
        <begin position="1"/>
        <end position="11"/>
    </location>
</feature>
<proteinExistence type="predicted"/>
<feature type="compositionally biased region" description="Basic and acidic residues" evidence="1">
    <location>
        <begin position="12"/>
        <end position="23"/>
    </location>
</feature>
<reference evidence="2 3" key="1">
    <citation type="journal article" date="2019" name="Emerg. Microbes Infect.">
        <title>Comprehensive subspecies identification of 175 nontuberculous mycobacteria species based on 7547 genomic profiles.</title>
        <authorList>
            <person name="Matsumoto Y."/>
            <person name="Kinjo T."/>
            <person name="Motooka D."/>
            <person name="Nabeya D."/>
            <person name="Jung N."/>
            <person name="Uechi K."/>
            <person name="Horii T."/>
            <person name="Iida T."/>
            <person name="Fujita J."/>
            <person name="Nakamura S."/>
        </authorList>
    </citation>
    <scope>NUCLEOTIDE SEQUENCE [LARGE SCALE GENOMIC DNA]</scope>
    <source>
        <strain evidence="2 3">JCM 30275</strain>
    </source>
</reference>